<evidence type="ECO:0000256" key="2">
    <source>
        <dbReference type="SAM" id="Phobius"/>
    </source>
</evidence>
<evidence type="ECO:0000313" key="4">
    <source>
        <dbReference type="Proteomes" id="UP000770015"/>
    </source>
</evidence>
<dbReference type="Pfam" id="PF11374">
    <property type="entry name" value="DUF3176"/>
    <property type="match status" value="1"/>
</dbReference>
<dbReference type="InterPro" id="IPR021514">
    <property type="entry name" value="DUF3176"/>
</dbReference>
<proteinExistence type="predicted"/>
<name>A0A9P8VKK2_9PEZI</name>
<evidence type="ECO:0000256" key="1">
    <source>
        <dbReference type="SAM" id="MobiDB-lite"/>
    </source>
</evidence>
<gene>
    <name evidence="3" type="ORF">F5X68DRAFT_247899</name>
</gene>
<dbReference type="OrthoDB" id="5242705at2759"/>
<dbReference type="PANTHER" id="PTHR35394">
    <property type="entry name" value="DUF3176 DOMAIN-CONTAINING PROTEIN"/>
    <property type="match status" value="1"/>
</dbReference>
<organism evidence="3 4">
    <name type="scientific">Plectosphaerella plurivora</name>
    <dbReference type="NCBI Taxonomy" id="936078"/>
    <lineage>
        <taxon>Eukaryota</taxon>
        <taxon>Fungi</taxon>
        <taxon>Dikarya</taxon>
        <taxon>Ascomycota</taxon>
        <taxon>Pezizomycotina</taxon>
        <taxon>Sordariomycetes</taxon>
        <taxon>Hypocreomycetidae</taxon>
        <taxon>Glomerellales</taxon>
        <taxon>Plectosphaerellaceae</taxon>
        <taxon>Plectosphaerella</taxon>
    </lineage>
</organism>
<dbReference type="EMBL" id="JAGSXJ010000003">
    <property type="protein sequence ID" value="KAH6693566.1"/>
    <property type="molecule type" value="Genomic_DNA"/>
</dbReference>
<accession>A0A9P8VKK2</accession>
<feature type="transmembrane region" description="Helical" evidence="2">
    <location>
        <begin position="120"/>
        <end position="141"/>
    </location>
</feature>
<feature type="transmembrane region" description="Helical" evidence="2">
    <location>
        <begin position="506"/>
        <end position="525"/>
    </location>
</feature>
<keyword evidence="2" id="KW-1133">Transmembrane helix</keyword>
<feature type="region of interest" description="Disordered" evidence="1">
    <location>
        <begin position="1"/>
        <end position="56"/>
    </location>
</feature>
<feature type="region of interest" description="Disordered" evidence="1">
    <location>
        <begin position="69"/>
        <end position="101"/>
    </location>
</feature>
<reference evidence="3" key="1">
    <citation type="journal article" date="2021" name="Nat. Commun.">
        <title>Genetic determinants of endophytism in the Arabidopsis root mycobiome.</title>
        <authorList>
            <person name="Mesny F."/>
            <person name="Miyauchi S."/>
            <person name="Thiergart T."/>
            <person name="Pickel B."/>
            <person name="Atanasova L."/>
            <person name="Karlsson M."/>
            <person name="Huettel B."/>
            <person name="Barry K.W."/>
            <person name="Haridas S."/>
            <person name="Chen C."/>
            <person name="Bauer D."/>
            <person name="Andreopoulos W."/>
            <person name="Pangilinan J."/>
            <person name="LaButti K."/>
            <person name="Riley R."/>
            <person name="Lipzen A."/>
            <person name="Clum A."/>
            <person name="Drula E."/>
            <person name="Henrissat B."/>
            <person name="Kohler A."/>
            <person name="Grigoriev I.V."/>
            <person name="Martin F.M."/>
            <person name="Hacquard S."/>
        </authorList>
    </citation>
    <scope>NUCLEOTIDE SEQUENCE</scope>
    <source>
        <strain evidence="3">MPI-SDFR-AT-0117</strain>
    </source>
</reference>
<dbReference type="AlphaFoldDB" id="A0A9P8VKK2"/>
<evidence type="ECO:0000313" key="3">
    <source>
        <dbReference type="EMBL" id="KAH6693566.1"/>
    </source>
</evidence>
<dbReference type="PANTHER" id="PTHR35394:SF5">
    <property type="entry name" value="DUF3176 DOMAIN-CONTAINING PROTEIN"/>
    <property type="match status" value="1"/>
</dbReference>
<dbReference type="Proteomes" id="UP000770015">
    <property type="component" value="Unassembled WGS sequence"/>
</dbReference>
<keyword evidence="4" id="KW-1185">Reference proteome</keyword>
<feature type="transmembrane region" description="Helical" evidence="2">
    <location>
        <begin position="153"/>
        <end position="171"/>
    </location>
</feature>
<keyword evidence="2" id="KW-0812">Transmembrane</keyword>
<keyword evidence="2" id="KW-0472">Membrane</keyword>
<comment type="caution">
    <text evidence="3">The sequence shown here is derived from an EMBL/GenBank/DDBJ whole genome shotgun (WGS) entry which is preliminary data.</text>
</comment>
<sequence length="593" mass="64426">MAASIDQDERRVGGSPVIEMRDIDLGRGADIVASSQPRGQDTNEQHRNESITTYSSQLLPVAHPNESTTLLSDQQSPVDAAPTATNRSEDPSHSESPTAFEHLPATQPTLWGIVADIWKWWYAEILGCVFALVCLIAQIVVLSFYNGKPQESWNIKVITINGLIALLSTFCRRSALMVTIAATLAQSKWNHLGGAHKSGKTASLDNIAVFDAASRGVMGSLHVLLKFKGVHIACAGGVLTIATMGLGLFSQQLISIRIDAIEVAAPGNIPRAVEVAANGTLPLEGDSLSSFSEVNYFSTRGGGSQVTGLPKFPIPASANESARILWLGQILAIGYDYNLTAEEIIDVLPAIRAYHCGLWYCIQARNISVNQGIITDTVSETWNDVVGASAMGLPPSFNADPSETFHITGSTGIPAMSSQLNGAFRDGKRLSVPTFSTSGLSFPLYGLIIHKHFHQMDDLINKIARSFTNDVRTNPTPFEKSFPAYQYNPRFDGTMTSTQLTLVIRWQWLAFPASMVLLTTIYLALEISRTRGIRDVHPWKEDALVPLYIELDHTMGDRARAGLNTPGGIRKRIGEVPVKYENGTSRARIVPGS</sequence>
<feature type="transmembrane region" description="Helical" evidence="2">
    <location>
        <begin position="230"/>
        <end position="249"/>
    </location>
</feature>
<protein>
    <submittedName>
        <fullName evidence="3">Uncharacterized protein</fullName>
    </submittedName>
</protein>